<dbReference type="Proteomes" id="UP000670947">
    <property type="component" value="Unassembled WGS sequence"/>
</dbReference>
<gene>
    <name evidence="1" type="ORF">I8J29_33330</name>
</gene>
<organism evidence="1 2">
    <name type="scientific">Paenibacillus artemisiicola</name>
    <dbReference type="NCBI Taxonomy" id="1172618"/>
    <lineage>
        <taxon>Bacteria</taxon>
        <taxon>Bacillati</taxon>
        <taxon>Bacillota</taxon>
        <taxon>Bacilli</taxon>
        <taxon>Bacillales</taxon>
        <taxon>Paenibacillaceae</taxon>
        <taxon>Paenibacillus</taxon>
    </lineage>
</organism>
<feature type="non-terminal residue" evidence="1">
    <location>
        <position position="1"/>
    </location>
</feature>
<protein>
    <submittedName>
        <fullName evidence="1">Uncharacterized protein</fullName>
    </submittedName>
</protein>
<comment type="caution">
    <text evidence="1">The sequence shown here is derived from an EMBL/GenBank/DDBJ whole genome shotgun (WGS) entry which is preliminary data.</text>
</comment>
<name>A0ABS3WLD2_9BACL</name>
<reference evidence="1 2" key="1">
    <citation type="submission" date="2021-03" db="EMBL/GenBank/DDBJ databases">
        <title>Paenibacillus artemisicola MWE-103 whole genome sequence.</title>
        <authorList>
            <person name="Ham Y.J."/>
        </authorList>
    </citation>
    <scope>NUCLEOTIDE SEQUENCE [LARGE SCALE GENOMIC DNA]</scope>
    <source>
        <strain evidence="1 2">MWE-103</strain>
    </source>
</reference>
<keyword evidence="2" id="KW-1185">Reference proteome</keyword>
<accession>A0ABS3WLD2</accession>
<sequence>SAEALRARAAALLLETHERGGRPGAALALLPPPRTAKERLRREVLAGRAHAAEGRRGEAVRAFLRAAMTGPEPLQHVAELASVRAKARRMAEGVYA</sequence>
<dbReference type="EMBL" id="JAGGDJ010000109">
    <property type="protein sequence ID" value="MBO7749053.1"/>
    <property type="molecule type" value="Genomic_DNA"/>
</dbReference>
<dbReference type="RefSeq" id="WP_208851554.1">
    <property type="nucleotide sequence ID" value="NZ_JAGGDJ010000109.1"/>
</dbReference>
<evidence type="ECO:0000313" key="2">
    <source>
        <dbReference type="Proteomes" id="UP000670947"/>
    </source>
</evidence>
<proteinExistence type="predicted"/>
<evidence type="ECO:0000313" key="1">
    <source>
        <dbReference type="EMBL" id="MBO7749053.1"/>
    </source>
</evidence>